<accession>A0AA39PGY0</accession>
<evidence type="ECO:0000313" key="1">
    <source>
        <dbReference type="EMBL" id="KAK0483894.1"/>
    </source>
</evidence>
<dbReference type="EMBL" id="JAUEPR010000006">
    <property type="protein sequence ID" value="KAK0483894.1"/>
    <property type="molecule type" value="Genomic_DNA"/>
</dbReference>
<proteinExistence type="predicted"/>
<dbReference type="AlphaFoldDB" id="A0AA39PGY0"/>
<dbReference type="Proteomes" id="UP001175227">
    <property type="component" value="Unassembled WGS sequence"/>
</dbReference>
<name>A0AA39PGY0_9AGAR</name>
<sequence length="86" mass="9559">MKKALVSLQAVYPGLMIGVISNLPSLALTTTASSTFLSGVFEPIPVFGHWKLASERWFSLDQFGFSLSRRQTLTCKATINRQRLNL</sequence>
<organism evidence="1 2">
    <name type="scientific">Armillaria novae-zelandiae</name>
    <dbReference type="NCBI Taxonomy" id="153914"/>
    <lineage>
        <taxon>Eukaryota</taxon>
        <taxon>Fungi</taxon>
        <taxon>Dikarya</taxon>
        <taxon>Basidiomycota</taxon>
        <taxon>Agaricomycotina</taxon>
        <taxon>Agaricomycetes</taxon>
        <taxon>Agaricomycetidae</taxon>
        <taxon>Agaricales</taxon>
        <taxon>Marasmiineae</taxon>
        <taxon>Physalacriaceae</taxon>
        <taxon>Armillaria</taxon>
    </lineage>
</organism>
<evidence type="ECO:0000313" key="2">
    <source>
        <dbReference type="Proteomes" id="UP001175227"/>
    </source>
</evidence>
<gene>
    <name evidence="1" type="ORF">IW261DRAFT_1465587</name>
</gene>
<reference evidence="1" key="1">
    <citation type="submission" date="2023-06" db="EMBL/GenBank/DDBJ databases">
        <authorList>
            <consortium name="Lawrence Berkeley National Laboratory"/>
            <person name="Ahrendt S."/>
            <person name="Sahu N."/>
            <person name="Indic B."/>
            <person name="Wong-Bajracharya J."/>
            <person name="Merenyi Z."/>
            <person name="Ke H.-M."/>
            <person name="Monk M."/>
            <person name="Kocsube S."/>
            <person name="Drula E."/>
            <person name="Lipzen A."/>
            <person name="Balint B."/>
            <person name="Henrissat B."/>
            <person name="Andreopoulos B."/>
            <person name="Martin F.M."/>
            <person name="Harder C.B."/>
            <person name="Rigling D."/>
            <person name="Ford K.L."/>
            <person name="Foster G.D."/>
            <person name="Pangilinan J."/>
            <person name="Papanicolaou A."/>
            <person name="Barry K."/>
            <person name="LaButti K."/>
            <person name="Viragh M."/>
            <person name="Koriabine M."/>
            <person name="Yan M."/>
            <person name="Riley R."/>
            <person name="Champramary S."/>
            <person name="Plett K.L."/>
            <person name="Tsai I.J."/>
            <person name="Slot J."/>
            <person name="Sipos G."/>
            <person name="Plett J."/>
            <person name="Nagy L.G."/>
            <person name="Grigoriev I.V."/>
        </authorList>
    </citation>
    <scope>NUCLEOTIDE SEQUENCE</scope>
    <source>
        <strain evidence="1">ICMP 16352</strain>
    </source>
</reference>
<keyword evidence="2" id="KW-1185">Reference proteome</keyword>
<comment type="caution">
    <text evidence="1">The sequence shown here is derived from an EMBL/GenBank/DDBJ whole genome shotgun (WGS) entry which is preliminary data.</text>
</comment>
<protein>
    <submittedName>
        <fullName evidence="1">Uncharacterized protein</fullName>
    </submittedName>
</protein>